<keyword evidence="1" id="KW-1133">Transmembrane helix</keyword>
<keyword evidence="3" id="KW-1185">Reference proteome</keyword>
<dbReference type="Pfam" id="PF19939">
    <property type="entry name" value="DUF6401"/>
    <property type="match status" value="1"/>
</dbReference>
<dbReference type="Proteomes" id="UP000199699">
    <property type="component" value="Unassembled WGS sequence"/>
</dbReference>
<dbReference type="RefSeq" id="WP_091074688.1">
    <property type="nucleotide sequence ID" value="NZ_FMHT01000002.1"/>
</dbReference>
<dbReference type="AlphaFoldDB" id="A0A1C6R7E0"/>
<reference evidence="2 3" key="1">
    <citation type="submission" date="2016-06" db="EMBL/GenBank/DDBJ databases">
        <authorList>
            <person name="Kjaerup R.B."/>
            <person name="Dalgaard T.S."/>
            <person name="Juul-Madsen H.R."/>
        </authorList>
    </citation>
    <scope>NUCLEOTIDE SEQUENCE [LARGE SCALE GENOMIC DNA]</scope>
    <source>
        <strain evidence="2 3">DSM 43818</strain>
    </source>
</reference>
<feature type="transmembrane region" description="Helical" evidence="1">
    <location>
        <begin position="6"/>
        <end position="29"/>
    </location>
</feature>
<dbReference type="EMBL" id="FMHT01000002">
    <property type="protein sequence ID" value="SCL12956.1"/>
    <property type="molecule type" value="Genomic_DNA"/>
</dbReference>
<organism evidence="2 3">
    <name type="scientific">Micromonospora nigra</name>
    <dbReference type="NCBI Taxonomy" id="145857"/>
    <lineage>
        <taxon>Bacteria</taxon>
        <taxon>Bacillati</taxon>
        <taxon>Actinomycetota</taxon>
        <taxon>Actinomycetes</taxon>
        <taxon>Micromonosporales</taxon>
        <taxon>Micromonosporaceae</taxon>
        <taxon>Micromonospora</taxon>
    </lineage>
</organism>
<dbReference type="InterPro" id="IPR045647">
    <property type="entry name" value="DUF6401"/>
</dbReference>
<keyword evidence="1" id="KW-0472">Membrane</keyword>
<evidence type="ECO:0000256" key="1">
    <source>
        <dbReference type="SAM" id="Phobius"/>
    </source>
</evidence>
<proteinExistence type="predicted"/>
<name>A0A1C6R7E0_9ACTN</name>
<accession>A0A1C6R7E0</accession>
<evidence type="ECO:0000313" key="3">
    <source>
        <dbReference type="Proteomes" id="UP000199699"/>
    </source>
</evidence>
<sequence>MNDPTFEVPLLLAASTGILTTLAGMLFAVDRLRPSLFMTAWLSLATLAELGLVATTVWRGHWFFAVPAVGLGLLLVAQWNMHLGARRGDGGRLLALIARRFLTRQSPRVDGRPLRPMDDLRAEYGQGILDDSRRDPTLAHLLDQAAATLDDRLFGKGRSKELPLIRIEAYTNGLVDALSEPGRAPSQHRYRGYSSDMILIAALCQLYDRYDEVDSRT</sequence>
<feature type="transmembrane region" description="Helical" evidence="1">
    <location>
        <begin position="36"/>
        <end position="54"/>
    </location>
</feature>
<protein>
    <submittedName>
        <fullName evidence="2">Uncharacterized protein</fullName>
    </submittedName>
</protein>
<evidence type="ECO:0000313" key="2">
    <source>
        <dbReference type="EMBL" id="SCL12956.1"/>
    </source>
</evidence>
<gene>
    <name evidence="2" type="ORF">GA0070616_0077</name>
</gene>
<keyword evidence="1" id="KW-0812">Transmembrane</keyword>
<feature type="transmembrane region" description="Helical" evidence="1">
    <location>
        <begin position="60"/>
        <end position="77"/>
    </location>
</feature>